<organism evidence="2 3">
    <name type="scientific">Aaosphaeria arxii CBS 175.79</name>
    <dbReference type="NCBI Taxonomy" id="1450172"/>
    <lineage>
        <taxon>Eukaryota</taxon>
        <taxon>Fungi</taxon>
        <taxon>Dikarya</taxon>
        <taxon>Ascomycota</taxon>
        <taxon>Pezizomycotina</taxon>
        <taxon>Dothideomycetes</taxon>
        <taxon>Pleosporomycetidae</taxon>
        <taxon>Pleosporales</taxon>
        <taxon>Pleosporales incertae sedis</taxon>
        <taxon>Aaosphaeria</taxon>
    </lineage>
</organism>
<reference evidence="2" key="1">
    <citation type="journal article" date="2020" name="Stud. Mycol.">
        <title>101 Dothideomycetes genomes: a test case for predicting lifestyles and emergence of pathogens.</title>
        <authorList>
            <person name="Haridas S."/>
            <person name="Albert R."/>
            <person name="Binder M."/>
            <person name="Bloem J."/>
            <person name="Labutti K."/>
            <person name="Salamov A."/>
            <person name="Andreopoulos B."/>
            <person name="Baker S."/>
            <person name="Barry K."/>
            <person name="Bills G."/>
            <person name="Bluhm B."/>
            <person name="Cannon C."/>
            <person name="Castanera R."/>
            <person name="Culley D."/>
            <person name="Daum C."/>
            <person name="Ezra D."/>
            <person name="Gonzalez J."/>
            <person name="Henrissat B."/>
            <person name="Kuo A."/>
            <person name="Liang C."/>
            <person name="Lipzen A."/>
            <person name="Lutzoni F."/>
            <person name="Magnuson J."/>
            <person name="Mondo S."/>
            <person name="Nolan M."/>
            <person name="Ohm R."/>
            <person name="Pangilinan J."/>
            <person name="Park H.-J."/>
            <person name="Ramirez L."/>
            <person name="Alfaro M."/>
            <person name="Sun H."/>
            <person name="Tritt A."/>
            <person name="Yoshinaga Y."/>
            <person name="Zwiers L.-H."/>
            <person name="Turgeon B."/>
            <person name="Goodwin S."/>
            <person name="Spatafora J."/>
            <person name="Crous P."/>
            <person name="Grigoriev I."/>
        </authorList>
    </citation>
    <scope>NUCLEOTIDE SEQUENCE</scope>
    <source>
        <strain evidence="2">CBS 175.79</strain>
    </source>
</reference>
<dbReference type="EMBL" id="ML978080">
    <property type="protein sequence ID" value="KAF2008925.1"/>
    <property type="molecule type" value="Genomic_DNA"/>
</dbReference>
<evidence type="ECO:0000313" key="2">
    <source>
        <dbReference type="EMBL" id="KAF2008925.1"/>
    </source>
</evidence>
<evidence type="ECO:0000256" key="1">
    <source>
        <dbReference type="SAM" id="MobiDB-lite"/>
    </source>
</evidence>
<dbReference type="AlphaFoldDB" id="A0A6A5X7D6"/>
<accession>A0A6A5X7D6</accession>
<sequence>MSTPESPGSGADPRSSAEAPRPSKEVRSIGATQGKNRDKCHLFLQAFCEHLLSQPPKLAETVRRPQALWQHDNSEIALMVQHMPGAASEGGFELPQNIDPQHPLLLGDKLDGKAGILFRLAEKGTNAAAIWEEHKVMFRYIECVKSDINTSGEHELVYDLLEYTDSPSGPKHDSRMESENSYFPVLKF</sequence>
<gene>
    <name evidence="2" type="ORF">BU24DRAFT_415289</name>
</gene>
<dbReference type="Proteomes" id="UP000799778">
    <property type="component" value="Unassembled WGS sequence"/>
</dbReference>
<keyword evidence="3" id="KW-1185">Reference proteome</keyword>
<dbReference type="GeneID" id="54283678"/>
<proteinExistence type="predicted"/>
<name>A0A6A5X7D6_9PLEO</name>
<protein>
    <submittedName>
        <fullName evidence="2">Uncharacterized protein</fullName>
    </submittedName>
</protein>
<feature type="region of interest" description="Disordered" evidence="1">
    <location>
        <begin position="1"/>
        <end position="32"/>
    </location>
</feature>
<dbReference type="RefSeq" id="XP_033377264.1">
    <property type="nucleotide sequence ID" value="XM_033526281.1"/>
</dbReference>
<evidence type="ECO:0000313" key="3">
    <source>
        <dbReference type="Proteomes" id="UP000799778"/>
    </source>
</evidence>